<dbReference type="PANTHER" id="PTHR31394">
    <property type="entry name" value="TRANSMEMBRANE PROTEIN 199"/>
    <property type="match status" value="1"/>
</dbReference>
<dbReference type="EMBL" id="MU253753">
    <property type="protein sequence ID" value="KAG9248239.1"/>
    <property type="molecule type" value="Genomic_DNA"/>
</dbReference>
<evidence type="ECO:0000313" key="8">
    <source>
        <dbReference type="Proteomes" id="UP000887226"/>
    </source>
</evidence>
<evidence type="ECO:0000313" key="7">
    <source>
        <dbReference type="EMBL" id="KAG9248239.1"/>
    </source>
</evidence>
<dbReference type="GO" id="GO:0070072">
    <property type="term" value="P:vacuolar proton-transporting V-type ATPase complex assembly"/>
    <property type="evidence" value="ECO:0007669"/>
    <property type="project" value="InterPro"/>
</dbReference>
<evidence type="ECO:0000256" key="1">
    <source>
        <dbReference type="ARBA" id="ARBA00004477"/>
    </source>
</evidence>
<dbReference type="OrthoDB" id="19981at2759"/>
<dbReference type="AlphaFoldDB" id="A0A9P7ZA11"/>
<keyword evidence="8" id="KW-1185">Reference proteome</keyword>
<evidence type="ECO:0000256" key="2">
    <source>
        <dbReference type="ARBA" id="ARBA00022692"/>
    </source>
</evidence>
<feature type="transmembrane region" description="Helical" evidence="6">
    <location>
        <begin position="194"/>
        <end position="216"/>
    </location>
</feature>
<organism evidence="7 8">
    <name type="scientific">Calycina marina</name>
    <dbReference type="NCBI Taxonomy" id="1763456"/>
    <lineage>
        <taxon>Eukaryota</taxon>
        <taxon>Fungi</taxon>
        <taxon>Dikarya</taxon>
        <taxon>Ascomycota</taxon>
        <taxon>Pezizomycotina</taxon>
        <taxon>Leotiomycetes</taxon>
        <taxon>Helotiales</taxon>
        <taxon>Pezizellaceae</taxon>
        <taxon>Calycina</taxon>
    </lineage>
</organism>
<evidence type="ECO:0000256" key="5">
    <source>
        <dbReference type="ARBA" id="ARBA00023136"/>
    </source>
</evidence>
<keyword evidence="5 6" id="KW-0472">Membrane</keyword>
<dbReference type="Proteomes" id="UP000887226">
    <property type="component" value="Unassembled WGS sequence"/>
</dbReference>
<dbReference type="InterPro" id="IPR021013">
    <property type="entry name" value="ATPase_Vma12"/>
</dbReference>
<reference evidence="7" key="1">
    <citation type="journal article" date="2021" name="IMA Fungus">
        <title>Genomic characterization of three marine fungi, including Emericellopsis atlantica sp. nov. with signatures of a generalist lifestyle and marine biomass degradation.</title>
        <authorList>
            <person name="Hagestad O.C."/>
            <person name="Hou L."/>
            <person name="Andersen J.H."/>
            <person name="Hansen E.H."/>
            <person name="Altermark B."/>
            <person name="Li C."/>
            <person name="Kuhnert E."/>
            <person name="Cox R.J."/>
            <person name="Crous P.W."/>
            <person name="Spatafora J.W."/>
            <person name="Lail K."/>
            <person name="Amirebrahimi M."/>
            <person name="Lipzen A."/>
            <person name="Pangilinan J."/>
            <person name="Andreopoulos W."/>
            <person name="Hayes R.D."/>
            <person name="Ng V."/>
            <person name="Grigoriev I.V."/>
            <person name="Jackson S.A."/>
            <person name="Sutton T.D.S."/>
            <person name="Dobson A.D.W."/>
            <person name="Rama T."/>
        </authorList>
    </citation>
    <scope>NUCLEOTIDE SEQUENCE</scope>
    <source>
        <strain evidence="7">TRa3180A</strain>
    </source>
</reference>
<keyword evidence="3" id="KW-0256">Endoplasmic reticulum</keyword>
<accession>A0A9P7ZA11</accession>
<comment type="caution">
    <text evidence="7">The sequence shown here is derived from an EMBL/GenBank/DDBJ whole genome shotgun (WGS) entry which is preliminary data.</text>
</comment>
<protein>
    <submittedName>
        <fullName evidence="7">Endoplasmic reticulum-based factor for assembly of V-ATPase-domain-containing protein</fullName>
    </submittedName>
</protein>
<keyword evidence="2 6" id="KW-0812">Transmembrane</keyword>
<dbReference type="Pfam" id="PF11712">
    <property type="entry name" value="Vma12"/>
    <property type="match status" value="1"/>
</dbReference>
<evidence type="ECO:0000256" key="6">
    <source>
        <dbReference type="SAM" id="Phobius"/>
    </source>
</evidence>
<sequence>MVLFTVTSTMMEAIEKLRILRQQTDTSLNELGKEAMFGDAANLIIEENSTQCGSSVGGMATEEKKLFSELPLLSRKEGSPISHGEIVDLWKAMRGMSCTMALDELMRGSRTYVPAPKQKPEPTSEYKALMSRLRHEEGERSYQRMTNPTHPSESYAQRFPMSSAAHAFSSAQQPLKAEVDDEVTYTDVNRQIALIFNILISIVACAAAIWMAAQWWSTPQRLALSFGGSLLVGLAEVVLYLGYVRKVGESKGKEKGIIEVKEIMRTWVVGGVDKSEGRDHESVPVTNATAETSLHARQRVRPDN</sequence>
<gene>
    <name evidence="7" type="ORF">BJ878DRAFT_564256</name>
</gene>
<evidence type="ECO:0000256" key="4">
    <source>
        <dbReference type="ARBA" id="ARBA00022989"/>
    </source>
</evidence>
<proteinExistence type="predicted"/>
<dbReference type="GO" id="GO:0005789">
    <property type="term" value="C:endoplasmic reticulum membrane"/>
    <property type="evidence" value="ECO:0007669"/>
    <property type="project" value="UniProtKB-SubCell"/>
</dbReference>
<dbReference type="PANTHER" id="PTHR31394:SF1">
    <property type="entry name" value="TRANSMEMBRANE PROTEIN 199"/>
    <property type="match status" value="1"/>
</dbReference>
<keyword evidence="4 6" id="KW-1133">Transmembrane helix</keyword>
<comment type="subcellular location">
    <subcellularLocation>
        <location evidence="1">Endoplasmic reticulum membrane</location>
        <topology evidence="1">Multi-pass membrane protein</topology>
    </subcellularLocation>
</comment>
<evidence type="ECO:0000256" key="3">
    <source>
        <dbReference type="ARBA" id="ARBA00022824"/>
    </source>
</evidence>
<feature type="transmembrane region" description="Helical" evidence="6">
    <location>
        <begin position="222"/>
        <end position="243"/>
    </location>
</feature>
<name>A0A9P7ZA11_9HELO</name>